<comment type="caution">
    <text evidence="2">The sequence shown here is derived from an EMBL/GenBank/DDBJ whole genome shotgun (WGS) entry which is preliminary data.</text>
</comment>
<name>A0A7C8KK34_ORBOL</name>
<sequence length="330" mass="36829">MPADRQAGRTVFFFLSSSPNDCIGGCMHHNFTQQDLYVFIDILVFHQAPDTRVGSLPDERNFEIRIRGNNTALENSADIPLSPGDYIIAPKFSSVTLCVSDELYLDRVLSHSVTPRDSAFRDKIRHRDRGCVLSGVINKAADRGNWKAFEAAHIWPLSKGTEWVRQNAGCWITDSDGLSNEDKMNSPQNGILLSSNSHMLFNSHTLAVNPEVEVSPFFVAQYDTADYRVYAFDDDNFGYSGKYMSLPARQNGESGARDTLLQWHFRQSVLANMRGAGEPIWDYGPNEEGDVVGRLLSSDHTMTRLGEEVGARLALTSYLPSSSSSFRDSQ</sequence>
<dbReference type="Pfam" id="PF13391">
    <property type="entry name" value="HNH_2"/>
    <property type="match status" value="1"/>
</dbReference>
<feature type="domain" description="HNH nuclease" evidence="1">
    <location>
        <begin position="131"/>
        <end position="209"/>
    </location>
</feature>
<dbReference type="EMBL" id="JAABOE010000103">
    <property type="protein sequence ID" value="KAF3165823.1"/>
    <property type="molecule type" value="Genomic_DNA"/>
</dbReference>
<dbReference type="Proteomes" id="UP000479691">
    <property type="component" value="Unassembled WGS sequence"/>
</dbReference>
<organism evidence="2 3">
    <name type="scientific">Orbilia oligospora</name>
    <name type="common">Nematode-trapping fungus</name>
    <name type="synonym">Arthrobotrys oligospora</name>
    <dbReference type="NCBI Taxonomy" id="2813651"/>
    <lineage>
        <taxon>Eukaryota</taxon>
        <taxon>Fungi</taxon>
        <taxon>Dikarya</taxon>
        <taxon>Ascomycota</taxon>
        <taxon>Pezizomycotina</taxon>
        <taxon>Orbiliomycetes</taxon>
        <taxon>Orbiliales</taxon>
        <taxon>Orbiliaceae</taxon>
        <taxon>Orbilia</taxon>
    </lineage>
</organism>
<evidence type="ECO:0000313" key="3">
    <source>
        <dbReference type="Proteomes" id="UP000479691"/>
    </source>
</evidence>
<gene>
    <name evidence="2" type="ORF">TWF788_000645</name>
</gene>
<reference evidence="2 3" key="1">
    <citation type="submission" date="2019-06" db="EMBL/GenBank/DDBJ databases">
        <authorList>
            <person name="Palmer J.M."/>
        </authorList>
    </citation>
    <scope>NUCLEOTIDE SEQUENCE [LARGE SCALE GENOMIC DNA]</scope>
    <source>
        <strain evidence="2 3">TWF788</strain>
    </source>
</reference>
<evidence type="ECO:0000313" key="2">
    <source>
        <dbReference type="EMBL" id="KAF3165823.1"/>
    </source>
</evidence>
<dbReference type="AlphaFoldDB" id="A0A7C8KK34"/>
<protein>
    <recommendedName>
        <fullName evidence="1">HNH nuclease domain-containing protein</fullName>
    </recommendedName>
</protein>
<accession>A0A7C8KK34</accession>
<proteinExistence type="predicted"/>
<evidence type="ECO:0000259" key="1">
    <source>
        <dbReference type="Pfam" id="PF13391"/>
    </source>
</evidence>
<dbReference type="InterPro" id="IPR003615">
    <property type="entry name" value="HNH_nuc"/>
</dbReference>